<comment type="caution">
    <text evidence="1">The sequence shown here is derived from an EMBL/GenBank/DDBJ whole genome shotgun (WGS) entry which is preliminary data.</text>
</comment>
<evidence type="ECO:0000313" key="1">
    <source>
        <dbReference type="EMBL" id="KAJ8107904.1"/>
    </source>
</evidence>
<sequence length="81" mass="8652">MSRASTSVGTPCPKQFVSSSDMSQEQLPSISTSRTTTVNARKSAKQVVQTEYSIETLVCYQPRIDVAKAALPSDRSAAQAA</sequence>
<name>A0ACC2HY91_9PLEO</name>
<dbReference type="EMBL" id="JAPHNI010000839">
    <property type="protein sequence ID" value="KAJ8107904.1"/>
    <property type="molecule type" value="Genomic_DNA"/>
</dbReference>
<dbReference type="Proteomes" id="UP001153331">
    <property type="component" value="Unassembled WGS sequence"/>
</dbReference>
<protein>
    <submittedName>
        <fullName evidence="1">Uncharacterized protein</fullName>
    </submittedName>
</protein>
<keyword evidence="2" id="KW-1185">Reference proteome</keyword>
<reference evidence="1" key="1">
    <citation type="submission" date="2022-11" db="EMBL/GenBank/DDBJ databases">
        <title>Genome Sequence of Boeremia exigua.</title>
        <authorList>
            <person name="Buettner E."/>
        </authorList>
    </citation>
    <scope>NUCLEOTIDE SEQUENCE</scope>
    <source>
        <strain evidence="1">CU02</strain>
    </source>
</reference>
<accession>A0ACC2HY91</accession>
<gene>
    <name evidence="1" type="ORF">OPT61_g8544</name>
</gene>
<organism evidence="1 2">
    <name type="scientific">Boeremia exigua</name>
    <dbReference type="NCBI Taxonomy" id="749465"/>
    <lineage>
        <taxon>Eukaryota</taxon>
        <taxon>Fungi</taxon>
        <taxon>Dikarya</taxon>
        <taxon>Ascomycota</taxon>
        <taxon>Pezizomycotina</taxon>
        <taxon>Dothideomycetes</taxon>
        <taxon>Pleosporomycetidae</taxon>
        <taxon>Pleosporales</taxon>
        <taxon>Pleosporineae</taxon>
        <taxon>Didymellaceae</taxon>
        <taxon>Boeremia</taxon>
    </lineage>
</organism>
<proteinExistence type="predicted"/>
<evidence type="ECO:0000313" key="2">
    <source>
        <dbReference type="Proteomes" id="UP001153331"/>
    </source>
</evidence>